<dbReference type="InterPro" id="IPR007529">
    <property type="entry name" value="Znf_HIT"/>
</dbReference>
<dbReference type="PANTHER" id="PTHR13483">
    <property type="entry name" value="BOX C_D SNORNA PROTEIN 1-RELATED"/>
    <property type="match status" value="1"/>
</dbReference>
<accession>A0A835RNE6</accession>
<sequence length="464" mass="53092">MKEDGNSPNNSSSPRDISICNECGSNPWKYRCPGCSIRTCSLPCVNSHKRRTGCTGKRNRAEFVPLSQFDDNLLLSDYTFLEETKRFAESARRKIGNFRDRFKLPDELRKLRYAVRRRRVCLLFFPRGMSKRESNQSMYDARTNSIFWTIELRFHGTDVVMIHHRVDEHVSLLSVLGKHLEPAPWNHKLRPFCDVPPDDLKLFIRKNPKGKKSTFRKLDINSPLSSQLRNILILEYPLIFVYLPSHEHDFEVETIGKPLARKTVSVTSDDFQSHKGTLFREVEFEEGDMASYTRVTDQMDCEKPEATSVDVPSDATAFSDTKFAEAPSKEDIDVDFTNEHMQKVTNGDCGQLDGEEQMVFAPSSPQISEDGFCFEQELTDVYSDLIGEINPDDFLCLDAGYNDSDYLGDASWRFMEEGKENVSKEGNHYNMNLHVVEEGRDDAILPVCQPCGEVELEEGEIPCL</sequence>
<dbReference type="PANTHER" id="PTHR13483:SF3">
    <property type="entry name" value="BOX C_D SNORNA PROTEIN 1"/>
    <property type="match status" value="1"/>
</dbReference>
<protein>
    <recommendedName>
        <fullName evidence="11">Box C/D snoRNA protein 1</fullName>
    </recommendedName>
    <alternativeName>
        <fullName evidence="12">Zinc finger HIT domain-containing protein 6</fullName>
    </alternativeName>
</protein>
<comment type="caution">
    <text evidence="15">The sequence shown here is derived from an EMBL/GenBank/DDBJ whole genome shotgun (WGS) entry which is preliminary data.</text>
</comment>
<dbReference type="OrthoDB" id="2016911at2759"/>
<evidence type="ECO:0000256" key="10">
    <source>
        <dbReference type="ARBA" id="ARBA00061949"/>
    </source>
</evidence>
<keyword evidence="5 13" id="KW-0863">Zinc-finger</keyword>
<evidence type="ECO:0000256" key="4">
    <source>
        <dbReference type="ARBA" id="ARBA00022723"/>
    </source>
</evidence>
<dbReference type="EMBL" id="JADCNL010000002">
    <property type="protein sequence ID" value="KAG0492344.1"/>
    <property type="molecule type" value="Genomic_DNA"/>
</dbReference>
<comment type="subunit">
    <text evidence="10">Interacts with FBL, SNU13, NOP58, NUFIP1, RUVBL1, RUVBL2 and TAF9. Interacts (via HIT-type zinc finger) with the RUVBL1/RUVBL2 complex in the presence of ADP.</text>
</comment>
<dbReference type="AlphaFoldDB" id="A0A835RNE6"/>
<evidence type="ECO:0000313" key="16">
    <source>
        <dbReference type="Proteomes" id="UP000636800"/>
    </source>
</evidence>
<gene>
    <name evidence="15" type="ORF">HPP92_005742</name>
</gene>
<dbReference type="Proteomes" id="UP000636800">
    <property type="component" value="Chromosome 2"/>
</dbReference>
<keyword evidence="2" id="KW-0690">Ribosome biogenesis</keyword>
<evidence type="ECO:0000259" key="14">
    <source>
        <dbReference type="PROSITE" id="PS51083"/>
    </source>
</evidence>
<keyword evidence="3" id="KW-0597">Phosphoprotein</keyword>
<name>A0A835RNE6_VANPL</name>
<feature type="domain" description="HIT-type" evidence="14">
    <location>
        <begin position="20"/>
        <end position="54"/>
    </location>
</feature>
<dbReference type="Pfam" id="PF04438">
    <property type="entry name" value="zf-HIT"/>
    <property type="match status" value="1"/>
</dbReference>
<dbReference type="CDD" id="cd23023">
    <property type="entry name" value="zf-HIT_BCD1"/>
    <property type="match status" value="1"/>
</dbReference>
<dbReference type="InterPro" id="IPR057721">
    <property type="entry name" value="BCD1_alpha/beta"/>
</dbReference>
<dbReference type="GO" id="GO:0008270">
    <property type="term" value="F:zinc ion binding"/>
    <property type="evidence" value="ECO:0007669"/>
    <property type="project" value="UniProtKB-UniRule"/>
</dbReference>
<evidence type="ECO:0000256" key="7">
    <source>
        <dbReference type="ARBA" id="ARBA00022843"/>
    </source>
</evidence>
<evidence type="ECO:0000256" key="12">
    <source>
        <dbReference type="ARBA" id="ARBA00077531"/>
    </source>
</evidence>
<evidence type="ECO:0000256" key="13">
    <source>
        <dbReference type="PROSITE-ProRule" id="PRU00453"/>
    </source>
</evidence>
<dbReference type="SUPFAM" id="SSF144232">
    <property type="entry name" value="HIT/MYND zinc finger-like"/>
    <property type="match status" value="1"/>
</dbReference>
<evidence type="ECO:0000256" key="2">
    <source>
        <dbReference type="ARBA" id="ARBA00022517"/>
    </source>
</evidence>
<evidence type="ECO:0000256" key="6">
    <source>
        <dbReference type="ARBA" id="ARBA00022833"/>
    </source>
</evidence>
<keyword evidence="1" id="KW-1017">Isopeptide bond</keyword>
<keyword evidence="4" id="KW-0479">Metal-binding</keyword>
<proteinExistence type="inferred from homology"/>
<dbReference type="GO" id="GO:0000492">
    <property type="term" value="P:box C/D snoRNP assembly"/>
    <property type="evidence" value="ECO:0007669"/>
    <property type="project" value="TreeGrafter"/>
</dbReference>
<evidence type="ECO:0000256" key="8">
    <source>
        <dbReference type="ARBA" id="ARBA00049598"/>
    </source>
</evidence>
<dbReference type="GO" id="GO:0000463">
    <property type="term" value="P:maturation of LSU-rRNA from tricistronic rRNA transcript (SSU-rRNA, 5.8S rRNA, LSU-rRNA)"/>
    <property type="evidence" value="ECO:0007669"/>
    <property type="project" value="TreeGrafter"/>
</dbReference>
<keyword evidence="7" id="KW-0832">Ubl conjugation</keyword>
<dbReference type="PROSITE" id="PS51083">
    <property type="entry name" value="ZF_HIT"/>
    <property type="match status" value="1"/>
</dbReference>
<dbReference type="Gene3D" id="3.30.60.190">
    <property type="match status" value="1"/>
</dbReference>
<dbReference type="GO" id="GO:0048254">
    <property type="term" value="P:snoRNA localization"/>
    <property type="evidence" value="ECO:0007669"/>
    <property type="project" value="TreeGrafter"/>
</dbReference>
<evidence type="ECO:0000313" key="15">
    <source>
        <dbReference type="EMBL" id="KAG0492344.1"/>
    </source>
</evidence>
<dbReference type="Pfam" id="PF25790">
    <property type="entry name" value="BCD1"/>
    <property type="match status" value="1"/>
</dbReference>
<evidence type="ECO:0000256" key="5">
    <source>
        <dbReference type="ARBA" id="ARBA00022771"/>
    </source>
</evidence>
<keyword evidence="6" id="KW-0862">Zinc</keyword>
<evidence type="ECO:0000256" key="1">
    <source>
        <dbReference type="ARBA" id="ARBA00022499"/>
    </source>
</evidence>
<comment type="similarity">
    <text evidence="9">Belongs to the BCD1 family.</text>
</comment>
<comment type="function">
    <text evidence="8">Required for box C/D snoRNAs accumulation involved in snoRNA processing, snoRNA transport to the nucleolus and ribosome biogenesis.</text>
</comment>
<dbReference type="GO" id="GO:0070761">
    <property type="term" value="C:pre-snoRNP complex"/>
    <property type="evidence" value="ECO:0007669"/>
    <property type="project" value="TreeGrafter"/>
</dbReference>
<keyword evidence="16" id="KW-1185">Reference proteome</keyword>
<dbReference type="GO" id="GO:0005634">
    <property type="term" value="C:nucleus"/>
    <property type="evidence" value="ECO:0007669"/>
    <property type="project" value="TreeGrafter"/>
</dbReference>
<reference evidence="15 16" key="1">
    <citation type="journal article" date="2020" name="Nat. Food">
        <title>A phased Vanilla planifolia genome enables genetic improvement of flavour and production.</title>
        <authorList>
            <person name="Hasing T."/>
            <person name="Tang H."/>
            <person name="Brym M."/>
            <person name="Khazi F."/>
            <person name="Huang T."/>
            <person name="Chambers A.H."/>
        </authorList>
    </citation>
    <scope>NUCLEOTIDE SEQUENCE [LARGE SCALE GENOMIC DNA]</scope>
    <source>
        <tissue evidence="15">Leaf</tissue>
    </source>
</reference>
<evidence type="ECO:0000256" key="3">
    <source>
        <dbReference type="ARBA" id="ARBA00022553"/>
    </source>
</evidence>
<evidence type="ECO:0000256" key="11">
    <source>
        <dbReference type="ARBA" id="ARBA00068630"/>
    </source>
</evidence>
<organism evidence="15 16">
    <name type="scientific">Vanilla planifolia</name>
    <name type="common">Vanilla</name>
    <dbReference type="NCBI Taxonomy" id="51239"/>
    <lineage>
        <taxon>Eukaryota</taxon>
        <taxon>Viridiplantae</taxon>
        <taxon>Streptophyta</taxon>
        <taxon>Embryophyta</taxon>
        <taxon>Tracheophyta</taxon>
        <taxon>Spermatophyta</taxon>
        <taxon>Magnoliopsida</taxon>
        <taxon>Liliopsida</taxon>
        <taxon>Asparagales</taxon>
        <taxon>Orchidaceae</taxon>
        <taxon>Vanilloideae</taxon>
        <taxon>Vanilleae</taxon>
        <taxon>Vanilla</taxon>
    </lineage>
</organism>
<evidence type="ECO:0000256" key="9">
    <source>
        <dbReference type="ARBA" id="ARBA00049654"/>
    </source>
</evidence>
<dbReference type="InterPro" id="IPR051639">
    <property type="entry name" value="BCD1"/>
</dbReference>
<dbReference type="FunFam" id="3.30.60.190:FF:000001">
    <property type="entry name" value="box C/D snoRNA protein 1"/>
    <property type="match status" value="1"/>
</dbReference>